<accession>A0AAJ7EA62</accession>
<gene>
    <name evidence="9" type="primary">LOC106118787</name>
</gene>
<dbReference type="InterPro" id="IPR008928">
    <property type="entry name" value="6-hairpin_glycosidase_sf"/>
</dbReference>
<comment type="catalytic activity">
    <reaction evidence="1 7">
        <text>alpha,alpha-trehalose + H2O = alpha-D-glucose + beta-D-glucose</text>
        <dbReference type="Rhea" id="RHEA:32675"/>
        <dbReference type="ChEBI" id="CHEBI:15377"/>
        <dbReference type="ChEBI" id="CHEBI:15903"/>
        <dbReference type="ChEBI" id="CHEBI:16551"/>
        <dbReference type="ChEBI" id="CHEBI:17925"/>
        <dbReference type="EC" id="3.2.1.28"/>
    </reaction>
</comment>
<dbReference type="PRINTS" id="PR00744">
    <property type="entry name" value="GLHYDRLASE37"/>
</dbReference>
<evidence type="ECO:0000256" key="1">
    <source>
        <dbReference type="ARBA" id="ARBA00001576"/>
    </source>
</evidence>
<proteinExistence type="inferred from homology"/>
<evidence type="ECO:0000256" key="2">
    <source>
        <dbReference type="ARBA" id="ARBA00005615"/>
    </source>
</evidence>
<keyword evidence="6 7" id="KW-0326">Glycosidase</keyword>
<protein>
    <recommendedName>
        <fullName evidence="4 7">Trehalase</fullName>
        <ecNumber evidence="3 7">3.2.1.28</ecNumber>
    </recommendedName>
    <alternativeName>
        <fullName evidence="7">Alpha-trehalose glucohydrolase</fullName>
    </alternativeName>
</protein>
<evidence type="ECO:0000256" key="8">
    <source>
        <dbReference type="SAM" id="SignalP"/>
    </source>
</evidence>
<dbReference type="Proteomes" id="UP000694872">
    <property type="component" value="Unplaced"/>
</dbReference>
<name>A0AAJ7EA62_PAPXU</name>
<dbReference type="GO" id="GO:0005993">
    <property type="term" value="P:trehalose catabolic process"/>
    <property type="evidence" value="ECO:0007669"/>
    <property type="project" value="TreeGrafter"/>
</dbReference>
<dbReference type="PANTHER" id="PTHR23403:SF1">
    <property type="entry name" value="TREHALASE"/>
    <property type="match status" value="1"/>
</dbReference>
<dbReference type="KEGG" id="pxu:106118787"/>
<dbReference type="RefSeq" id="XP_013168988.1">
    <property type="nucleotide sequence ID" value="XM_013313534.1"/>
</dbReference>
<dbReference type="Pfam" id="PF01204">
    <property type="entry name" value="Trehalase"/>
    <property type="match status" value="2"/>
</dbReference>
<evidence type="ECO:0000256" key="3">
    <source>
        <dbReference type="ARBA" id="ARBA00012757"/>
    </source>
</evidence>
<dbReference type="PANTHER" id="PTHR23403">
    <property type="entry name" value="TREHALASE"/>
    <property type="match status" value="1"/>
</dbReference>
<dbReference type="SUPFAM" id="SSF48208">
    <property type="entry name" value="Six-hairpin glycosidases"/>
    <property type="match status" value="2"/>
</dbReference>
<sequence length="1170" mass="134092">MLVPTILALATLISADELPPSCNRPVYCNSDLLHYVQTSRIYTDSKTFVDLHLKNDENKTLADFNELLEKTNRNPSKEQIKNFVDEYFQSGNEIEVWKPTDHNDNPPFLAEIRDKTLRKFAQDINSIWPTLGRKVKPIVFEKPDLYSFIPISNGFIIPGGRFTEIYYWDAYWILEGLLICGMEDTARGMIDNLIQLLKKLGHIPNGSRVYYAQRSQPPLLTAMVSLYVQKTKDLAFLKANIEALEYELEYWLETQTITFEKDGKSHTLLRYYAPSTGPRPESYYEDYTLAQQFENEERQKEFYVDIKSAAESGWDFSSRWFIGPNGENTGNLSTIHTTKIIPVDLNSIFANALQNIAYFQGLLHHGRQAAHWAYLAKQWRTTIEDVLWDNEDGIWYDYNVESGEYRKYFYPSNVAPLWMEAVDRKLLMERAPRIISYLRDSQGLDFPGGIPSSLVKSGEQWDYPNAWPPLVSVTVNALRALGTREAKQIAFDIAQKWVRACLKGFTDNKQMFEKYDVEQPGRIGGGGEYTVQAGFGWSNGVVLEMIKNYAYKMTASDSNPELSDESFSEIELSVESVEANYNKIEVMKMLMVRLPRCLPLYPVLGILGACTNAFTAVPVCNSSIYCSGDLLHRVQLARIFPDSKTFVDLKLVYTENETLADYAKLIHDTDQNPTLDQMKKFVDAHFTEGNELEVWEPPDFDPDPPILDRIVDPKLRQFAKNVIGLWAKLGRKANPDILSNPGQYSFIYVPNGFIVPGGRFKELYYWDSYWMVRGLLLSNMTETARGMIENLFHLVNEIGYIPNGNRIYYMGRSQPPLLAAMVASYFAATGDLGWLEQHVGTVEKELNYWLNNKKVTVELDKKKYVLLRYLSDINFKGPRPESYFEDYTHARILTDEEKREDFYTEMKSAAESGWDFSSRWFVTAGDDILGNITDVHASRIIPVDLNAIFAGALQHAGDFRNRLKDRRMAQKWYSLAKYWRRAIQQVLWDPVDGVWYDYDSMANTRRRHFYPSCATPLWTDSVDKSEAPKYASLLVRYLLSSGALDFPGGIPASILNSGEQWDYPNAWPPTQSILIGGLDASGDTEAQHLAKEQAVLWICANYIGYNNWKKMFEKYSAVQPGHHGSGGEYTVQDGFGWTNGVVLELLDRYGKEVTIKEHFQISLPYVRQIL</sequence>
<evidence type="ECO:0000256" key="7">
    <source>
        <dbReference type="RuleBase" id="RU361180"/>
    </source>
</evidence>
<dbReference type="InterPro" id="IPR018232">
    <property type="entry name" value="Glyco_hydro_37_CS"/>
</dbReference>
<feature type="chain" id="PRO_5042525849" description="Trehalase" evidence="8">
    <location>
        <begin position="16"/>
        <end position="1170"/>
    </location>
</feature>
<keyword evidence="8" id="KW-0732">Signal</keyword>
<evidence type="ECO:0000256" key="5">
    <source>
        <dbReference type="ARBA" id="ARBA00022801"/>
    </source>
</evidence>
<dbReference type="GO" id="GO:0004555">
    <property type="term" value="F:alpha,alpha-trehalase activity"/>
    <property type="evidence" value="ECO:0007669"/>
    <property type="project" value="UniProtKB-EC"/>
</dbReference>
<reference evidence="9" key="1">
    <citation type="submission" date="2025-08" db="UniProtKB">
        <authorList>
            <consortium name="RefSeq"/>
        </authorList>
    </citation>
    <scope>IDENTIFICATION</scope>
</reference>
<keyword evidence="5 7" id="KW-0378">Hydrolase</keyword>
<feature type="signal peptide" evidence="8">
    <location>
        <begin position="1"/>
        <end position="15"/>
    </location>
</feature>
<dbReference type="EC" id="3.2.1.28" evidence="3 7"/>
<dbReference type="AlphaFoldDB" id="A0AAJ7EA62"/>
<dbReference type="PROSITE" id="PS00927">
    <property type="entry name" value="TREHALASE_1"/>
    <property type="match status" value="2"/>
</dbReference>
<evidence type="ECO:0000313" key="9">
    <source>
        <dbReference type="RefSeq" id="XP_013168988.1"/>
    </source>
</evidence>
<dbReference type="Gene3D" id="1.50.10.10">
    <property type="match status" value="2"/>
</dbReference>
<evidence type="ECO:0000256" key="6">
    <source>
        <dbReference type="ARBA" id="ARBA00023295"/>
    </source>
</evidence>
<organism evidence="9">
    <name type="scientific">Papilio xuthus</name>
    <name type="common">Asian swallowtail butterfly</name>
    <dbReference type="NCBI Taxonomy" id="66420"/>
    <lineage>
        <taxon>Eukaryota</taxon>
        <taxon>Metazoa</taxon>
        <taxon>Ecdysozoa</taxon>
        <taxon>Arthropoda</taxon>
        <taxon>Hexapoda</taxon>
        <taxon>Insecta</taxon>
        <taxon>Pterygota</taxon>
        <taxon>Neoptera</taxon>
        <taxon>Endopterygota</taxon>
        <taxon>Lepidoptera</taxon>
        <taxon>Glossata</taxon>
        <taxon>Ditrysia</taxon>
        <taxon>Papilionoidea</taxon>
        <taxon>Papilionidae</taxon>
        <taxon>Papilioninae</taxon>
        <taxon>Papilio</taxon>
    </lineage>
</organism>
<dbReference type="InterPro" id="IPR012341">
    <property type="entry name" value="6hp_glycosidase-like_sf"/>
</dbReference>
<dbReference type="GeneID" id="106118787"/>
<evidence type="ECO:0000256" key="4">
    <source>
        <dbReference type="ARBA" id="ARBA00019905"/>
    </source>
</evidence>
<dbReference type="PROSITE" id="PS00928">
    <property type="entry name" value="TREHALASE_2"/>
    <property type="match status" value="2"/>
</dbReference>
<comment type="similarity">
    <text evidence="2 7">Belongs to the glycosyl hydrolase 37 family.</text>
</comment>
<dbReference type="InterPro" id="IPR001661">
    <property type="entry name" value="Glyco_hydro_37"/>
</dbReference>